<dbReference type="InterPro" id="IPR027417">
    <property type="entry name" value="P-loop_NTPase"/>
</dbReference>
<evidence type="ECO:0000313" key="1">
    <source>
        <dbReference type="EMBL" id="QED22945.1"/>
    </source>
</evidence>
<name>A0A5B8XDI6_9RICK</name>
<dbReference type="Pfam" id="PF13481">
    <property type="entry name" value="AAA_25"/>
    <property type="match status" value="1"/>
</dbReference>
<dbReference type="SUPFAM" id="SSF52540">
    <property type="entry name" value="P-loop containing nucleoside triphosphate hydrolases"/>
    <property type="match status" value="1"/>
</dbReference>
<proteinExistence type="predicted"/>
<dbReference type="AlphaFoldDB" id="A0A5B8XDI6"/>
<protein>
    <submittedName>
        <fullName evidence="1">Phage-related P-loop NTPase</fullName>
    </submittedName>
</protein>
<evidence type="ECO:0000313" key="2">
    <source>
        <dbReference type="Proteomes" id="UP000321934"/>
    </source>
</evidence>
<dbReference type="EMBL" id="CP029077">
    <property type="protein sequence ID" value="QED22945.1"/>
    <property type="molecule type" value="Genomic_DNA"/>
</dbReference>
<dbReference type="RefSeq" id="WP_161982757.1">
    <property type="nucleotide sequence ID" value="NZ_CP029077.1"/>
</dbReference>
<reference evidence="1 2" key="1">
    <citation type="journal article" date="2019" name="ISME J.">
        <title>Deianiraea, an extracellular bacterium associated with the ciliate Paramecium, suggests an alternative scenario for the evolution of Rickettsiales.</title>
        <authorList>
            <person name="Castelli M."/>
            <person name="Sabaneyeva E."/>
            <person name="Lanzoni O."/>
            <person name="Lebedeva N."/>
            <person name="Floriano A.M."/>
            <person name="Gaiarsa S."/>
            <person name="Benken K."/>
            <person name="Modeo L."/>
            <person name="Bandi C."/>
            <person name="Potekhin A."/>
            <person name="Sassera D."/>
            <person name="Petroni G."/>
        </authorList>
    </citation>
    <scope>NUCLEOTIDE SEQUENCE [LARGE SCALE GENOMIC DNA]</scope>
    <source>
        <strain evidence="1">CyL4-1</strain>
    </source>
</reference>
<dbReference type="Proteomes" id="UP000321934">
    <property type="component" value="Chromosome"/>
</dbReference>
<dbReference type="Gene3D" id="3.40.50.300">
    <property type="entry name" value="P-loop containing nucleotide triphosphate hydrolases"/>
    <property type="match status" value="1"/>
</dbReference>
<gene>
    <name evidence="1" type="ORF">Deia_00134</name>
</gene>
<dbReference type="OrthoDB" id="34187at2"/>
<organism evidence="1 2">
    <name type="scientific">Candidatus Deianiraea vastatrix</name>
    <dbReference type="NCBI Taxonomy" id="2163644"/>
    <lineage>
        <taxon>Bacteria</taxon>
        <taxon>Pseudomonadati</taxon>
        <taxon>Pseudomonadota</taxon>
        <taxon>Alphaproteobacteria</taxon>
        <taxon>Rickettsiales</taxon>
        <taxon>Candidatus Deianiraeaceae</taxon>
        <taxon>Candidatus Deianiraea</taxon>
    </lineage>
</organism>
<sequence>MDKYLINNALPVVNGERLLQMDIPPLQNIIDPILPVGGMGLIFAKRGIGKTHFCIEIAYAVANGIGFLNWSASKSRKVLYLDLETQIAAIKQRFEVVHNRLNIPNGMKNIELFNHALFDKNCTEMLNIDNDRHREILTNTINNLNVDLIIMDNLSSIRRSGNENDAKDCHKIIEWALLMRKNDKSIIFVGHEGKKSEGDAKTLRGSSRMEDVVDTIINLSEIPNQKGNIKLMFTKHRHMSPDLANPINMNFNPENGWSIIGDYIPEDEKLMKKRNLEILQLKLQGIENKEICSKFQISKSEFSKIINKCKFIKDEMRKVIDSLLSSGKTESEVAKILGVKNLSEVKHYCYNVEVDFG</sequence>
<accession>A0A5B8XDI6</accession>
<keyword evidence="2" id="KW-1185">Reference proteome</keyword>